<feature type="compositionally biased region" description="Low complexity" evidence="1">
    <location>
        <begin position="45"/>
        <end position="56"/>
    </location>
</feature>
<protein>
    <submittedName>
        <fullName evidence="2">Uncharacterized protein</fullName>
    </submittedName>
</protein>
<keyword evidence="3" id="KW-1185">Reference proteome</keyword>
<accession>A0ABU8BR05</accession>
<sequence length="136" mass="14880">MLADYKLEDPRDTAQFTGMLVTLGEALRQAPETMVAVYRMRPNASGSRRTVSTSGTLEKGFQQGPTRLAGGGRNYPGASAFAMDDRPTIQLHRFDLSYTDRGPIEAAAVPLLAIHIPPHLAKEWLVQLQAGQEVED</sequence>
<evidence type="ECO:0000256" key="1">
    <source>
        <dbReference type="SAM" id="MobiDB-lite"/>
    </source>
</evidence>
<name>A0ABU8BR05_9RHOB</name>
<reference evidence="2" key="1">
    <citation type="submission" date="2024-02" db="EMBL/GenBank/DDBJ databases">
        <title>Genome sequences of strain Gemmobacter sp. JM10B15.</title>
        <authorList>
            <person name="Zhang M."/>
        </authorList>
    </citation>
    <scope>NUCLEOTIDE SEQUENCE</scope>
    <source>
        <strain evidence="2">JM10B15</strain>
    </source>
</reference>
<dbReference type="Proteomes" id="UP001431963">
    <property type="component" value="Unassembled WGS sequence"/>
</dbReference>
<comment type="caution">
    <text evidence="2">The sequence shown here is derived from an EMBL/GenBank/DDBJ whole genome shotgun (WGS) entry which is preliminary data.</text>
</comment>
<gene>
    <name evidence="2" type="ORF">V6590_02920</name>
</gene>
<proteinExistence type="predicted"/>
<dbReference type="EMBL" id="JBALHR010000001">
    <property type="protein sequence ID" value="MEH7827091.1"/>
    <property type="molecule type" value="Genomic_DNA"/>
</dbReference>
<organism evidence="2 3">
    <name type="scientific">Gemmobacter denitrificans</name>
    <dbReference type="NCBI Taxonomy" id="3123040"/>
    <lineage>
        <taxon>Bacteria</taxon>
        <taxon>Pseudomonadati</taxon>
        <taxon>Pseudomonadota</taxon>
        <taxon>Alphaproteobacteria</taxon>
        <taxon>Rhodobacterales</taxon>
        <taxon>Paracoccaceae</taxon>
        <taxon>Gemmobacter</taxon>
    </lineage>
</organism>
<feature type="region of interest" description="Disordered" evidence="1">
    <location>
        <begin position="45"/>
        <end position="75"/>
    </location>
</feature>
<dbReference type="RefSeq" id="WP_335419241.1">
    <property type="nucleotide sequence ID" value="NZ_JBALHR010000001.1"/>
</dbReference>
<evidence type="ECO:0000313" key="3">
    <source>
        <dbReference type="Proteomes" id="UP001431963"/>
    </source>
</evidence>
<evidence type="ECO:0000313" key="2">
    <source>
        <dbReference type="EMBL" id="MEH7827091.1"/>
    </source>
</evidence>